<sequence>MRPIDKFQVVNADKTSFDAGSFVMLYQPILGLESFALYQLLRVMTAGRLSDLLNHLNFGLSALGESLDKLSGLDLLDFYDDHGDVTVDLHSPLSPEKFLSDGLYKQLLADKIGQPALDKLLAQKVFPGRKLSKTFSDIYRVTVPADIPENKAQTGFDLASFQTTMRDQNLHFQAETKDTPALYALAEKFGLDWYQLFKVAESTKNADRTLNTANMQRRLITQTQKTPRLTDFSKAEQALIRTAKHEKPEQLLNEMKKRRFDGHITQKEKQLLVRLSNDGVSSEIQNMLIIYFLEFRNYSNVSDYMEEQANRWKKEQVVSAELAVKWLAEFQTKQAQKAEKKPSPVKKTAPVGSKTPDWANPDYKNETSPDELTQLEKIRRQALKKINGDD</sequence>
<feature type="region of interest" description="Disordered" evidence="1">
    <location>
        <begin position="334"/>
        <end position="376"/>
    </location>
</feature>
<evidence type="ECO:0000256" key="1">
    <source>
        <dbReference type="SAM" id="MobiDB-lite"/>
    </source>
</evidence>
<feature type="domain" description="Replicative helicase loading/DNA remodeling protein DnaB N-terminal winged helix" evidence="2">
    <location>
        <begin position="1"/>
        <end position="221"/>
    </location>
</feature>
<gene>
    <name evidence="3" type="primary">dnaB</name>
    <name evidence="3" type="ORF">Hs20B_17700</name>
</gene>
<name>A0A6A0B7V2_9LACT</name>
<dbReference type="Pfam" id="PF25888">
    <property type="entry name" value="WHD_DnaB"/>
    <property type="match status" value="1"/>
</dbReference>
<organism evidence="3 4">
    <name type="scientific">Pseudolactococcus insecticola</name>
    <dbReference type="NCBI Taxonomy" id="2709158"/>
    <lineage>
        <taxon>Bacteria</taxon>
        <taxon>Bacillati</taxon>
        <taxon>Bacillota</taxon>
        <taxon>Bacilli</taxon>
        <taxon>Lactobacillales</taxon>
        <taxon>Streptococcaceae</taxon>
        <taxon>Pseudolactococcus</taxon>
    </lineage>
</organism>
<protein>
    <recommendedName>
        <fullName evidence="2">Replicative helicase loading/DNA remodeling protein DnaB N-terminal winged helix domain-containing protein</fullName>
    </recommendedName>
</protein>
<evidence type="ECO:0000313" key="3">
    <source>
        <dbReference type="EMBL" id="GFH41372.1"/>
    </source>
</evidence>
<dbReference type="AlphaFoldDB" id="A0A6A0B7V2"/>
<reference evidence="3 4" key="1">
    <citation type="submission" date="2020-02" db="EMBL/GenBank/DDBJ databases">
        <title>Draft genome sequence of Lactococcus sp. Hs20B0-1.</title>
        <authorList>
            <person name="Noda S."/>
            <person name="Yuki M."/>
            <person name="Ohkuma M."/>
        </authorList>
    </citation>
    <scope>NUCLEOTIDE SEQUENCE [LARGE SCALE GENOMIC DNA]</scope>
    <source>
        <strain evidence="3 4">Hs20B0-1</strain>
    </source>
</reference>
<dbReference type="EMBL" id="BLLH01000013">
    <property type="protein sequence ID" value="GFH41372.1"/>
    <property type="molecule type" value="Genomic_DNA"/>
</dbReference>
<keyword evidence="4" id="KW-1185">Reference proteome</keyword>
<dbReference type="Proteomes" id="UP000475928">
    <property type="component" value="Unassembled WGS sequence"/>
</dbReference>
<accession>A0A6A0B7V2</accession>
<dbReference type="RefSeq" id="WP_172357796.1">
    <property type="nucleotide sequence ID" value="NZ_BLLH01000013.1"/>
</dbReference>
<evidence type="ECO:0000313" key="4">
    <source>
        <dbReference type="Proteomes" id="UP000475928"/>
    </source>
</evidence>
<dbReference type="InterPro" id="IPR058660">
    <property type="entry name" value="WHD_DnaB"/>
</dbReference>
<evidence type="ECO:0000259" key="2">
    <source>
        <dbReference type="Pfam" id="PF25888"/>
    </source>
</evidence>
<comment type="caution">
    <text evidence="3">The sequence shown here is derived from an EMBL/GenBank/DDBJ whole genome shotgun (WGS) entry which is preliminary data.</text>
</comment>
<proteinExistence type="predicted"/>